<keyword evidence="5" id="KW-0966">Cell projection</keyword>
<dbReference type="SUPFAM" id="SSF141457">
    <property type="entry name" value="BH3618-like"/>
    <property type="match status" value="1"/>
</dbReference>
<dbReference type="Proteomes" id="UP000315215">
    <property type="component" value="Chromosome"/>
</dbReference>
<dbReference type="PANTHER" id="PTHR39190:SF1">
    <property type="entry name" value="FLAGELLAR ASSEMBLY FACTOR FLIW"/>
    <property type="match status" value="1"/>
</dbReference>
<dbReference type="EMBL" id="CP041666">
    <property type="protein sequence ID" value="QDP41280.1"/>
    <property type="molecule type" value="Genomic_DNA"/>
</dbReference>
<comment type="function">
    <text evidence="4">Acts as an anti-CsrA protein, binds CsrA and prevents it from repressing translation of its target genes, one of which is flagellin. Binds to flagellin and participates in the assembly of the flagellum.</text>
</comment>
<name>A0A516KIQ4_9BACI</name>
<protein>
    <recommendedName>
        <fullName evidence="4">Flagellar assembly factor FliW</fullName>
    </recommendedName>
</protein>
<keyword evidence="5" id="KW-0969">Cilium</keyword>
<evidence type="ECO:0000256" key="4">
    <source>
        <dbReference type="HAMAP-Rule" id="MF_01185"/>
    </source>
</evidence>
<proteinExistence type="inferred from homology"/>
<comment type="subunit">
    <text evidence="4">Interacts with translational regulator CsrA and flagellin(s).</text>
</comment>
<evidence type="ECO:0000256" key="1">
    <source>
        <dbReference type="ARBA" id="ARBA00022490"/>
    </source>
</evidence>
<keyword evidence="1 4" id="KW-0963">Cytoplasm</keyword>
<evidence type="ECO:0000256" key="3">
    <source>
        <dbReference type="ARBA" id="ARBA00022845"/>
    </source>
</evidence>
<keyword evidence="5" id="KW-0282">Flagellum</keyword>
<keyword evidence="3 4" id="KW-0810">Translation regulation</keyword>
<dbReference type="AlphaFoldDB" id="A0A516KIQ4"/>
<comment type="similarity">
    <text evidence="4">Belongs to the FliW family.</text>
</comment>
<accession>A0A516KIQ4</accession>
<gene>
    <name evidence="4" type="primary">fliW</name>
    <name evidence="5" type="ORF">FN924_14455</name>
</gene>
<dbReference type="NCBIfam" id="NF009793">
    <property type="entry name" value="PRK13285.1-1"/>
    <property type="match status" value="1"/>
</dbReference>
<comment type="subcellular location">
    <subcellularLocation>
        <location evidence="4">Cytoplasm</location>
    </subcellularLocation>
</comment>
<sequence length="144" mass="16553">MNIETYYFGELDVKDERVLSFEAGLPGFLDERQFVLLDLPDNPTFHVLQSVQTPEVAFIVTNPHLFYKDYEFVIEDKVVDILQIENEEQVSILSIVTLREPFSQSTINLQAPIVINTKQQVAKQVILNNEGFTTKHPLLTESRV</sequence>
<dbReference type="HAMAP" id="MF_01185">
    <property type="entry name" value="FliW"/>
    <property type="match status" value="1"/>
</dbReference>
<dbReference type="Gene3D" id="2.30.290.10">
    <property type="entry name" value="BH3618-like"/>
    <property type="match status" value="1"/>
</dbReference>
<evidence type="ECO:0000256" key="2">
    <source>
        <dbReference type="ARBA" id="ARBA00022795"/>
    </source>
</evidence>
<dbReference type="RefSeq" id="WP_143895665.1">
    <property type="nucleotide sequence ID" value="NZ_CP041666.1"/>
</dbReference>
<dbReference type="OrthoDB" id="9801235at2"/>
<dbReference type="KEGG" id="aqt:FN924_14455"/>
<evidence type="ECO:0000313" key="5">
    <source>
        <dbReference type="EMBL" id="QDP41280.1"/>
    </source>
</evidence>
<organism evidence="5 6">
    <name type="scientific">Radiobacillus deserti</name>
    <dbReference type="NCBI Taxonomy" id="2594883"/>
    <lineage>
        <taxon>Bacteria</taxon>
        <taxon>Bacillati</taxon>
        <taxon>Bacillota</taxon>
        <taxon>Bacilli</taxon>
        <taxon>Bacillales</taxon>
        <taxon>Bacillaceae</taxon>
        <taxon>Radiobacillus</taxon>
    </lineage>
</organism>
<evidence type="ECO:0000313" key="6">
    <source>
        <dbReference type="Proteomes" id="UP000315215"/>
    </source>
</evidence>
<keyword evidence="2 4" id="KW-1005">Bacterial flagellum biogenesis</keyword>
<dbReference type="GO" id="GO:0006417">
    <property type="term" value="P:regulation of translation"/>
    <property type="evidence" value="ECO:0007669"/>
    <property type="project" value="UniProtKB-KW"/>
</dbReference>
<keyword evidence="6" id="KW-1185">Reference proteome</keyword>
<dbReference type="PANTHER" id="PTHR39190">
    <property type="entry name" value="FLAGELLAR ASSEMBLY FACTOR FLIW"/>
    <property type="match status" value="1"/>
</dbReference>
<dbReference type="GO" id="GO:0005737">
    <property type="term" value="C:cytoplasm"/>
    <property type="evidence" value="ECO:0007669"/>
    <property type="project" value="UniProtKB-SubCell"/>
</dbReference>
<dbReference type="Pfam" id="PF02623">
    <property type="entry name" value="FliW"/>
    <property type="match status" value="1"/>
</dbReference>
<keyword evidence="4" id="KW-0143">Chaperone</keyword>
<dbReference type="InterPro" id="IPR024046">
    <property type="entry name" value="Flagellar_assmbl_FliW_dom_sf"/>
</dbReference>
<reference evidence="5 6" key="1">
    <citation type="submission" date="2019-07" db="EMBL/GenBank/DDBJ databases">
        <authorList>
            <person name="Li J."/>
        </authorList>
    </citation>
    <scope>NUCLEOTIDE SEQUENCE [LARGE SCALE GENOMIC DNA]</scope>
    <source>
        <strain evidence="5 6">TKL69</strain>
    </source>
</reference>
<dbReference type="InterPro" id="IPR003775">
    <property type="entry name" value="Flagellar_assembly_factor_FliW"/>
</dbReference>
<dbReference type="GO" id="GO:0044780">
    <property type="term" value="P:bacterial-type flagellum assembly"/>
    <property type="evidence" value="ECO:0007669"/>
    <property type="project" value="UniProtKB-UniRule"/>
</dbReference>